<evidence type="ECO:0000256" key="2">
    <source>
        <dbReference type="ARBA" id="ARBA00022676"/>
    </source>
</evidence>
<evidence type="ECO:0000256" key="3">
    <source>
        <dbReference type="ARBA" id="ARBA00022679"/>
    </source>
</evidence>
<dbReference type="SUPFAM" id="SSF53448">
    <property type="entry name" value="Nucleotide-diphospho-sugar transferases"/>
    <property type="match status" value="1"/>
</dbReference>
<keyword evidence="6" id="KW-1185">Reference proteome</keyword>
<feature type="compositionally biased region" description="Basic and acidic residues" evidence="4">
    <location>
        <begin position="319"/>
        <end position="332"/>
    </location>
</feature>
<organism evidence="5 6">
    <name type="scientific">Methylobacterium oryzae</name>
    <dbReference type="NCBI Taxonomy" id="334852"/>
    <lineage>
        <taxon>Bacteria</taxon>
        <taxon>Pseudomonadati</taxon>
        <taxon>Pseudomonadota</taxon>
        <taxon>Alphaproteobacteria</taxon>
        <taxon>Hyphomicrobiales</taxon>
        <taxon>Methylobacteriaceae</taxon>
        <taxon>Methylobacterium</taxon>
    </lineage>
</organism>
<name>A0ABU7TUZ4_9HYPH</name>
<keyword evidence="3" id="KW-0808">Transferase</keyword>
<evidence type="ECO:0000313" key="6">
    <source>
        <dbReference type="Proteomes" id="UP001355206"/>
    </source>
</evidence>
<feature type="region of interest" description="Disordered" evidence="4">
    <location>
        <begin position="312"/>
        <end position="332"/>
    </location>
</feature>
<dbReference type="Gene3D" id="3.90.550.10">
    <property type="entry name" value="Spore Coat Polysaccharide Biosynthesis Protein SpsA, Chain A"/>
    <property type="match status" value="1"/>
</dbReference>
<sequence>MTGRDPLAPVTANVTGTRPVPDTRPGRLVLGITLFRPRPDQVERVRTLASAGFAAVIAFDNGGLPAGTADQLARAGVTLLSAGTNLGIAEALNRIAAAARAAGAGTLLLLDQDAEPPADLAAALLAARDRLREAGIPAAVVGPAPGPAQGHKAPAYPPRPGAPERDGLAPVQFLATSGSLIDLDAFARVGPFRGDFFIDGVELEWCFRAWSLGYGCYLARAVAIPHRVGGGTIRAFGITMPRQPLFRMGTYLRNAVYAWRLPHVPLRWKLAQAAYLPLQAGLYWADSGFRPAVLLRLLAAARDGALGRLGPPRGLPEVAPRDRTRALPRDLP</sequence>
<dbReference type="InterPro" id="IPR029044">
    <property type="entry name" value="Nucleotide-diphossugar_trans"/>
</dbReference>
<dbReference type="RefSeq" id="WP_331303531.1">
    <property type="nucleotide sequence ID" value="NZ_MLCA01000013.1"/>
</dbReference>
<accession>A0ABU7TUZ4</accession>
<keyword evidence="2" id="KW-0328">Glycosyltransferase</keyword>
<comment type="similarity">
    <text evidence="1">Belongs to the glycosyltransferase 2 family.</text>
</comment>
<evidence type="ECO:0000256" key="4">
    <source>
        <dbReference type="SAM" id="MobiDB-lite"/>
    </source>
</evidence>
<comment type="caution">
    <text evidence="5">The sequence shown here is derived from an EMBL/GenBank/DDBJ whole genome shotgun (WGS) entry which is preliminary data.</text>
</comment>
<dbReference type="Proteomes" id="UP001355206">
    <property type="component" value="Unassembled WGS sequence"/>
</dbReference>
<evidence type="ECO:0000313" key="5">
    <source>
        <dbReference type="EMBL" id="MEE7493291.1"/>
    </source>
</evidence>
<protein>
    <submittedName>
        <fullName evidence="5">Rhamnosyltransferase</fullName>
    </submittedName>
</protein>
<reference evidence="5 6" key="1">
    <citation type="journal article" date="2012" name="Genet. Mol. Biol.">
        <title>Analysis of 16S rRNA and mxaF genes revealing insights into Methylobacterium niche-specific plant association.</title>
        <authorList>
            <person name="Dourado M.N."/>
            <person name="Andreote F.D."/>
            <person name="Dini-Andreote F."/>
            <person name="Conti R."/>
            <person name="Araujo J.M."/>
            <person name="Araujo W.L."/>
        </authorList>
    </citation>
    <scope>NUCLEOTIDE SEQUENCE [LARGE SCALE GENOMIC DNA]</scope>
    <source>
        <strain evidence="5 6">TC3-10</strain>
    </source>
</reference>
<gene>
    <name evidence="5" type="ORF">MOTC310_23660</name>
</gene>
<dbReference type="PANTHER" id="PTHR43179">
    <property type="entry name" value="RHAMNOSYLTRANSFERASE WBBL"/>
    <property type="match status" value="1"/>
</dbReference>
<proteinExistence type="inferred from homology"/>
<evidence type="ECO:0000256" key="1">
    <source>
        <dbReference type="ARBA" id="ARBA00006739"/>
    </source>
</evidence>
<dbReference type="EMBL" id="MLCA01000013">
    <property type="protein sequence ID" value="MEE7493291.1"/>
    <property type="molecule type" value="Genomic_DNA"/>
</dbReference>
<dbReference type="PANTHER" id="PTHR43179:SF12">
    <property type="entry name" value="GALACTOFURANOSYLTRANSFERASE GLFT2"/>
    <property type="match status" value="1"/>
</dbReference>